<feature type="region of interest" description="Disordered" evidence="3">
    <location>
        <begin position="1269"/>
        <end position="1289"/>
    </location>
</feature>
<feature type="compositionally biased region" description="Pro residues" evidence="3">
    <location>
        <begin position="574"/>
        <end position="587"/>
    </location>
</feature>
<feature type="compositionally biased region" description="Low complexity" evidence="3">
    <location>
        <begin position="1400"/>
        <end position="1415"/>
    </location>
</feature>
<dbReference type="InterPro" id="IPR036770">
    <property type="entry name" value="Ankyrin_rpt-contain_sf"/>
</dbReference>
<keyword evidence="1" id="KW-0677">Repeat</keyword>
<dbReference type="EMBL" id="JAEHOE010000032">
    <property type="protein sequence ID" value="KAG2494293.1"/>
    <property type="molecule type" value="Genomic_DNA"/>
</dbReference>
<sequence>MAGGKASSSGRRSDGASASPRAITEELLQLLRRGNTSAIKRWLKSGVDVNGVLHVPQLDRAWGYAAPGPAPAPSTAPAGPGPSPASAPAPAPAPVPAPAPSAGNWPLLVLAAAISSAGVVEAVLKGGADPNARNRYGLTALLAAVHNEGLSGGEKLVVAKLLHRHGFALFGAPCEAQGERCTAALALLQQGAVAGGEARAAAVPLLDWLLQHESLPLPGPGPGADPQLFQSLCFALALDPSALRLHLPLLAARSPYAPGSHAYAELVAGTVAAAQQLRDARAAQHAQQAAALGAQHAQQTAAAAAAAVAAQGEMAAAAGFGGAAAEDGLGLGLGLGALGLGLEERLGISGVGVGLESSPTKPVGKPAGGVGALAARSQSAGSAASRDRERERERERAERSRQGAKARAAAAAAAAAEAEAAAAAAGGRGDEVAVLQGFLECGLDPNAPMCPDGLLPIQRFLERPPLLAALLRAGMDPRVATGGPGPLALGLMHSYALLGRFQSSCEVAVQACALLLGADPSLLWAPCAGLTPLALALGHANLGLAEYLAPLMGGEHVAAVAELRRRMTGSTSRSPPPPALAPAPAPALPLAGSPVPLGGVPVEASDVPASEPGAKGADLACLSLDSDPGSSLADRQQGAEAVDLDLDLDLDLMLWDPASPAAAAAAVAAAAAASPVTVPGQDPEVASSYRLLCLALQRPELWGGDMAGLMRQVPAMDIRQILTLLEVLTSPNLYNVVAFLEHCRTFAQRVILQVLQLGAEGHDKMLEVVPPSAVASALAFLRAHPDNLWLQSVAKYFPPLVDAMVADPTTRDLMLVAPQRLLQQVGGRGGGKRVCIGTRRMVYVRDLMLVAPQRLLQQRLLQQVGGGGGGGKRVCIGTRRMVYVRDLMLVAPQRLLQQRLLQQVGGREGGKRVCIGTRRMVYVRDLMLVAPQRLLQQRLLQQVGGGGGGGKRVCIGTRRMVYVRDLMLVAPQRLLQQRLLQQVRGRGGGKRVCIGTRRMVYVRDLMLVAPQRLLQQRLLQQVGGRGGGKRVCIGTCRMVYVRDLMLVAPQRLLQQRLLQQVGGGGGGGKRVCIGTRRMVYVRDLMLVAPQRLLQQHLLQQVGGRGGGGKRVCIGTHRMVYVWDLMLVAPQRLLQQAAWVASLPPDLAQAAAECARAAMLLENGFHAPRPQLDDLEGPLRRYAAAGYPRLLLRLLQALPLASKQVWHDLHVMAYVPEVCAHVVVQLCTCPPLTALVAEALAVVTACMNGRPAAAAEAAATAAAAKVADGGAADAGDSRNRDGGGAAGGRGGASYVEAVDAVVRHLAANLGGMAPSPVPPPPTSTSPAAAAAEAEPTSAVGPSALAMSPSAASDSSSSSDASSARGGDGMTSSGDSSPATPHSRRGSCEGLASPESPPPPSTSAAAATTPTAMPTTANGQPSTANAFPPELAYLEEVVVEQTELLSSLYGLMAICSMASHLLVPDFGLAMASVEFRSAMGALPDGAVDALAAAAAAEKEAAAAAAAATDGTGAAAAAATAAPGGAAGSSAAAATAAAILACYPAGGALSLDQLYAQLLGNMTLGAEQRELQESRREFLKQVLAMDATWRAICGGPEPSAAAVVNAARAEAAATASPSPAPTSSSSFSSTPSSDTHPAAASTPSTAPTAAASAASATSSASSTAPPPAPRVGRALEDPEALAAARRQLLGHPVLWPAVQAVARLPAAPGPHPHSRVLWDDDNTPIYVLMSLAARRAVEAAAALGSAQHS</sequence>
<accession>A0A836C0A8</accession>
<name>A0A836C0A8_9CHLO</name>
<dbReference type="PANTHER" id="PTHR24166:SF48">
    <property type="entry name" value="PROTEIN VAPYRIN"/>
    <property type="match status" value="1"/>
</dbReference>
<dbReference type="SUPFAM" id="SSF48403">
    <property type="entry name" value="Ankyrin repeat"/>
    <property type="match status" value="1"/>
</dbReference>
<evidence type="ECO:0000313" key="5">
    <source>
        <dbReference type="Proteomes" id="UP000612055"/>
    </source>
</evidence>
<keyword evidence="2" id="KW-0040">ANK repeat</keyword>
<evidence type="ECO:0000256" key="3">
    <source>
        <dbReference type="SAM" id="MobiDB-lite"/>
    </source>
</evidence>
<evidence type="ECO:0000256" key="1">
    <source>
        <dbReference type="ARBA" id="ARBA00022737"/>
    </source>
</evidence>
<feature type="region of interest" description="Disordered" evidence="3">
    <location>
        <begin position="354"/>
        <end position="405"/>
    </location>
</feature>
<feature type="compositionally biased region" description="Basic and acidic residues" evidence="3">
    <location>
        <begin position="385"/>
        <end position="401"/>
    </location>
</feature>
<organism evidence="4 5">
    <name type="scientific">Edaphochlamys debaryana</name>
    <dbReference type="NCBI Taxonomy" id="47281"/>
    <lineage>
        <taxon>Eukaryota</taxon>
        <taxon>Viridiplantae</taxon>
        <taxon>Chlorophyta</taxon>
        <taxon>core chlorophytes</taxon>
        <taxon>Chlorophyceae</taxon>
        <taxon>CS clade</taxon>
        <taxon>Chlamydomonadales</taxon>
        <taxon>Chlamydomonadales incertae sedis</taxon>
        <taxon>Edaphochlamys</taxon>
    </lineage>
</organism>
<feature type="region of interest" description="Disordered" evidence="3">
    <location>
        <begin position="566"/>
        <end position="587"/>
    </location>
</feature>
<evidence type="ECO:0000313" key="4">
    <source>
        <dbReference type="EMBL" id="KAG2494293.1"/>
    </source>
</evidence>
<keyword evidence="5" id="KW-1185">Reference proteome</keyword>
<gene>
    <name evidence="4" type="ORF">HYH03_007646</name>
</gene>
<evidence type="ECO:0000256" key="2">
    <source>
        <dbReference type="ARBA" id="ARBA00023043"/>
    </source>
</evidence>
<feature type="compositionally biased region" description="Low complexity" evidence="3">
    <location>
        <begin position="1323"/>
        <end position="1375"/>
    </location>
</feature>
<reference evidence="4" key="1">
    <citation type="journal article" date="2020" name="bioRxiv">
        <title>Comparative genomics of Chlamydomonas.</title>
        <authorList>
            <person name="Craig R.J."/>
            <person name="Hasan A.R."/>
            <person name="Ness R.W."/>
            <person name="Keightley P.D."/>
        </authorList>
    </citation>
    <scope>NUCLEOTIDE SEQUENCE</scope>
    <source>
        <strain evidence="4">CCAP 11/70</strain>
    </source>
</reference>
<dbReference type="Gene3D" id="1.25.40.20">
    <property type="entry name" value="Ankyrin repeat-containing domain"/>
    <property type="match status" value="1"/>
</dbReference>
<feature type="compositionally biased region" description="Low complexity" evidence="3">
    <location>
        <begin position="372"/>
        <end position="384"/>
    </location>
</feature>
<protein>
    <submittedName>
        <fullName evidence="4">Uncharacterized protein</fullName>
    </submittedName>
</protein>
<feature type="compositionally biased region" description="Low complexity" evidence="3">
    <location>
        <begin position="1610"/>
        <end position="1660"/>
    </location>
</feature>
<feature type="region of interest" description="Disordered" evidence="3">
    <location>
        <begin position="1610"/>
        <end position="1669"/>
    </location>
</feature>
<dbReference type="OrthoDB" id="426293at2759"/>
<dbReference type="InterPro" id="IPR050889">
    <property type="entry name" value="Dendritic_Spine_Reg/Scaffold"/>
</dbReference>
<comment type="caution">
    <text evidence="4">The sequence shown here is derived from an EMBL/GenBank/DDBJ whole genome shotgun (WGS) entry which is preliminary data.</text>
</comment>
<feature type="region of interest" description="Disordered" evidence="3">
    <location>
        <begin position="1"/>
        <end position="20"/>
    </location>
</feature>
<dbReference type="Proteomes" id="UP000612055">
    <property type="component" value="Unassembled WGS sequence"/>
</dbReference>
<feature type="region of interest" description="Disordered" evidence="3">
    <location>
        <begin position="69"/>
        <end position="97"/>
    </location>
</feature>
<dbReference type="PANTHER" id="PTHR24166">
    <property type="entry name" value="ROLLING PEBBLES, ISOFORM B"/>
    <property type="match status" value="1"/>
</dbReference>
<proteinExistence type="predicted"/>
<feature type="region of interest" description="Disordered" evidence="3">
    <location>
        <begin position="1311"/>
        <end position="1422"/>
    </location>
</feature>